<dbReference type="Pfam" id="PF04665">
    <property type="entry name" value="Pox_A32"/>
    <property type="match status" value="1"/>
</dbReference>
<dbReference type="Proteomes" id="UP001141327">
    <property type="component" value="Unassembled WGS sequence"/>
</dbReference>
<name>A0ABQ8U7E7_9EUKA</name>
<dbReference type="InterPro" id="IPR006758">
    <property type="entry name" value="A32L"/>
</dbReference>
<protein>
    <recommendedName>
        <fullName evidence="3">AAA+ ATPase domain-containing protein</fullName>
    </recommendedName>
</protein>
<comment type="caution">
    <text evidence="1">The sequence shown here is derived from an EMBL/GenBank/DDBJ whole genome shotgun (WGS) entry which is preliminary data.</text>
</comment>
<sequence>MDRLTPRQAQDDAEFRSRLTEFDLGTFTREPFTCIIYGTPRSGKSYLLRWLLSEISQLYDIVYVFSISSDAIGYYSEVGIDEAHVLPGFDDPKSRRVLEHMISRANQVVARYNKQGVRVPVSKILPRTLIICDDIISPGGEQRNNGVLNSLVTNYRHLNMSLIMTTQYVNSVSKVMRETVDHHILFKHESKTALDYFACSCFAWAHWKPSVQYIISTYTGDHRCIIVNKRSETTSYTIFKAPPKNQSIPLVQTELIDDCGSHERESASHDTGDEEISGIGTAAEDEAICSPDESGCADAYDCWSSDIVVS</sequence>
<evidence type="ECO:0008006" key="3">
    <source>
        <dbReference type="Google" id="ProtNLM"/>
    </source>
</evidence>
<reference evidence="1" key="1">
    <citation type="journal article" date="2022" name="bioRxiv">
        <title>Genomics of Preaxostyla Flagellates Illuminates Evolutionary Transitions and the Path Towards Mitochondrial Loss.</title>
        <authorList>
            <person name="Novak L.V.F."/>
            <person name="Treitli S.C."/>
            <person name="Pyrih J."/>
            <person name="Halakuc P."/>
            <person name="Pipaliya S.V."/>
            <person name="Vacek V."/>
            <person name="Brzon O."/>
            <person name="Soukal P."/>
            <person name="Eme L."/>
            <person name="Dacks J.B."/>
            <person name="Karnkowska A."/>
            <person name="Elias M."/>
            <person name="Hampl V."/>
        </authorList>
    </citation>
    <scope>NUCLEOTIDE SEQUENCE</scope>
    <source>
        <strain evidence="1">RCP-MX</strain>
    </source>
</reference>
<proteinExistence type="predicted"/>
<dbReference type="SUPFAM" id="SSF52540">
    <property type="entry name" value="P-loop containing nucleoside triphosphate hydrolases"/>
    <property type="match status" value="1"/>
</dbReference>
<evidence type="ECO:0000313" key="1">
    <source>
        <dbReference type="EMBL" id="KAJ4453245.1"/>
    </source>
</evidence>
<accession>A0ABQ8U7E7</accession>
<evidence type="ECO:0000313" key="2">
    <source>
        <dbReference type="Proteomes" id="UP001141327"/>
    </source>
</evidence>
<dbReference type="Gene3D" id="3.40.50.300">
    <property type="entry name" value="P-loop containing nucleotide triphosphate hydrolases"/>
    <property type="match status" value="1"/>
</dbReference>
<keyword evidence="2" id="KW-1185">Reference proteome</keyword>
<gene>
    <name evidence="1" type="ORF">PAPYR_12339</name>
</gene>
<organism evidence="1 2">
    <name type="scientific">Paratrimastix pyriformis</name>
    <dbReference type="NCBI Taxonomy" id="342808"/>
    <lineage>
        <taxon>Eukaryota</taxon>
        <taxon>Metamonada</taxon>
        <taxon>Preaxostyla</taxon>
        <taxon>Paratrimastigidae</taxon>
        <taxon>Paratrimastix</taxon>
    </lineage>
</organism>
<dbReference type="EMBL" id="JAPMOS010000292">
    <property type="protein sequence ID" value="KAJ4453245.1"/>
    <property type="molecule type" value="Genomic_DNA"/>
</dbReference>
<dbReference type="InterPro" id="IPR027417">
    <property type="entry name" value="P-loop_NTPase"/>
</dbReference>